<dbReference type="KEGG" id="rama:IDM48_04300"/>
<accession>A0A7H2BLT4</accession>
<protein>
    <submittedName>
        <fullName evidence="1">Uncharacterized protein</fullName>
    </submittedName>
</protein>
<organism evidence="1 2">
    <name type="scientific">Rothia amarae</name>
    <dbReference type="NCBI Taxonomy" id="169480"/>
    <lineage>
        <taxon>Bacteria</taxon>
        <taxon>Bacillati</taxon>
        <taxon>Actinomycetota</taxon>
        <taxon>Actinomycetes</taxon>
        <taxon>Micrococcales</taxon>
        <taxon>Micrococcaceae</taxon>
        <taxon>Rothia</taxon>
    </lineage>
</organism>
<evidence type="ECO:0000313" key="2">
    <source>
        <dbReference type="Proteomes" id="UP000516421"/>
    </source>
</evidence>
<reference evidence="1 2" key="1">
    <citation type="submission" date="2020-09" db="EMBL/GenBank/DDBJ databases">
        <title>Investigation of environmental microbe.</title>
        <authorList>
            <person name="Ou Y."/>
            <person name="Kang Q."/>
        </authorList>
    </citation>
    <scope>NUCLEOTIDE SEQUENCE [LARGE SCALE GENOMIC DNA]</scope>
    <source>
        <strain evidence="1 2">KJZ-9</strain>
    </source>
</reference>
<evidence type="ECO:0000313" key="1">
    <source>
        <dbReference type="EMBL" id="QNV40630.1"/>
    </source>
</evidence>
<sequence length="118" mass="13151">MNQILNPVQVEQKILETSNRIAKSAGECDRRYRAFLAAERAYEQAYAGAYMSFEGPQQEKRYAAVRATAAEKEALDVADAAYRYADRLARSLQAELMSYQSVNRSVLATYSAAGVGER</sequence>
<dbReference type="AlphaFoldDB" id="A0A7H2BLT4"/>
<proteinExistence type="predicted"/>
<dbReference type="Proteomes" id="UP000516421">
    <property type="component" value="Chromosome"/>
</dbReference>
<keyword evidence="2" id="KW-1185">Reference proteome</keyword>
<gene>
    <name evidence="1" type="ORF">IDM48_04300</name>
</gene>
<name>A0A7H2BLT4_9MICC</name>
<dbReference type="EMBL" id="CP061538">
    <property type="protein sequence ID" value="QNV40630.1"/>
    <property type="molecule type" value="Genomic_DNA"/>
</dbReference>